<evidence type="ECO:0000256" key="4">
    <source>
        <dbReference type="PIRNR" id="PIRNR004692"/>
    </source>
</evidence>
<evidence type="ECO:0000259" key="8">
    <source>
        <dbReference type="PROSITE" id="PS51371"/>
    </source>
</evidence>
<dbReference type="GO" id="GO:0019146">
    <property type="term" value="F:arabinose-5-phosphate isomerase activity"/>
    <property type="evidence" value="ECO:0007669"/>
    <property type="project" value="UniProtKB-ARBA"/>
</dbReference>
<dbReference type="Gene3D" id="3.10.580.10">
    <property type="entry name" value="CBS-domain"/>
    <property type="match status" value="1"/>
</dbReference>
<feature type="site" description="Catalytically relevant" evidence="6">
    <location>
        <position position="145"/>
    </location>
</feature>
<dbReference type="GO" id="GO:0005975">
    <property type="term" value="P:carbohydrate metabolic process"/>
    <property type="evidence" value="ECO:0007669"/>
    <property type="project" value="InterPro"/>
</dbReference>
<evidence type="ECO:0000313" key="10">
    <source>
        <dbReference type="EMBL" id="GLR17955.1"/>
    </source>
</evidence>
<keyword evidence="5" id="KW-0479">Metal-binding</keyword>
<organism evidence="10 11">
    <name type="scientific">Portibacter lacus</name>
    <dbReference type="NCBI Taxonomy" id="1099794"/>
    <lineage>
        <taxon>Bacteria</taxon>
        <taxon>Pseudomonadati</taxon>
        <taxon>Bacteroidota</taxon>
        <taxon>Saprospiria</taxon>
        <taxon>Saprospirales</taxon>
        <taxon>Haliscomenobacteraceae</taxon>
        <taxon>Portibacter</taxon>
    </lineage>
</organism>
<dbReference type="PANTHER" id="PTHR42745:SF1">
    <property type="entry name" value="ARABINOSE 5-PHOSPHATE ISOMERASE KDSD"/>
    <property type="match status" value="1"/>
</dbReference>
<accession>A0AA37WGH9</accession>
<dbReference type="GO" id="GO:1901135">
    <property type="term" value="P:carbohydrate derivative metabolic process"/>
    <property type="evidence" value="ECO:0007669"/>
    <property type="project" value="InterPro"/>
</dbReference>
<evidence type="ECO:0000313" key="11">
    <source>
        <dbReference type="Proteomes" id="UP001156666"/>
    </source>
</evidence>
<evidence type="ECO:0000256" key="1">
    <source>
        <dbReference type="ARBA" id="ARBA00008165"/>
    </source>
</evidence>
<protein>
    <submittedName>
        <fullName evidence="10">D-arabinose 5-phosphate isomerase</fullName>
    </submittedName>
</protein>
<reference evidence="10" key="2">
    <citation type="submission" date="2023-01" db="EMBL/GenBank/DDBJ databases">
        <title>Draft genome sequence of Portibacter lacus strain NBRC 108769.</title>
        <authorList>
            <person name="Sun Q."/>
            <person name="Mori K."/>
        </authorList>
    </citation>
    <scope>NUCLEOTIDE SEQUENCE</scope>
    <source>
        <strain evidence="10">NBRC 108769</strain>
    </source>
</reference>
<keyword evidence="2" id="KW-0677">Repeat</keyword>
<dbReference type="InterPro" id="IPR046348">
    <property type="entry name" value="SIS_dom_sf"/>
</dbReference>
<feature type="site" description="Catalytically relevant" evidence="6">
    <location>
        <position position="104"/>
    </location>
</feature>
<reference evidence="10" key="1">
    <citation type="journal article" date="2014" name="Int. J. Syst. Evol. Microbiol.">
        <title>Complete genome sequence of Corynebacterium casei LMG S-19264T (=DSM 44701T), isolated from a smear-ripened cheese.</title>
        <authorList>
            <consortium name="US DOE Joint Genome Institute (JGI-PGF)"/>
            <person name="Walter F."/>
            <person name="Albersmeier A."/>
            <person name="Kalinowski J."/>
            <person name="Ruckert C."/>
        </authorList>
    </citation>
    <scope>NUCLEOTIDE SEQUENCE</scope>
    <source>
        <strain evidence="10">NBRC 108769</strain>
    </source>
</reference>
<dbReference type="InterPro" id="IPR046342">
    <property type="entry name" value="CBS_dom_sf"/>
</dbReference>
<keyword evidence="10" id="KW-0413">Isomerase</keyword>
<feature type="site" description="Catalytically relevant" evidence="6">
    <location>
        <position position="186"/>
    </location>
</feature>
<dbReference type="InterPro" id="IPR035474">
    <property type="entry name" value="SIS_Kpsf"/>
</dbReference>
<evidence type="ECO:0000256" key="2">
    <source>
        <dbReference type="ARBA" id="ARBA00022737"/>
    </source>
</evidence>
<dbReference type="FunFam" id="3.40.50.10490:FF:000011">
    <property type="entry name" value="Arabinose 5-phosphate isomerase"/>
    <property type="match status" value="1"/>
</dbReference>
<dbReference type="InterPro" id="IPR000644">
    <property type="entry name" value="CBS_dom"/>
</dbReference>
<dbReference type="InterPro" id="IPR050986">
    <property type="entry name" value="GutQ/KpsF_isomerases"/>
</dbReference>
<keyword evidence="5" id="KW-0862">Zinc</keyword>
<comment type="similarity">
    <text evidence="1 4">Belongs to the SIS family. GutQ/KpsF subfamily.</text>
</comment>
<dbReference type="PIRSF" id="PIRSF004692">
    <property type="entry name" value="KdsD_KpsF"/>
    <property type="match status" value="1"/>
</dbReference>
<evidence type="ECO:0000256" key="3">
    <source>
        <dbReference type="ARBA" id="ARBA00023122"/>
    </source>
</evidence>
<dbReference type="Pfam" id="PF00571">
    <property type="entry name" value="CBS"/>
    <property type="match status" value="2"/>
</dbReference>
<dbReference type="InterPro" id="IPR004800">
    <property type="entry name" value="KdsD/KpsF-type"/>
</dbReference>
<dbReference type="GO" id="GO:0046872">
    <property type="term" value="F:metal ion binding"/>
    <property type="evidence" value="ECO:0007669"/>
    <property type="project" value="UniProtKB-KW"/>
</dbReference>
<dbReference type="Gene3D" id="3.40.50.10490">
    <property type="entry name" value="Glucose-6-phosphate isomerase like protein, domain 1"/>
    <property type="match status" value="1"/>
</dbReference>
<proteinExistence type="inferred from homology"/>
<keyword evidence="11" id="KW-1185">Reference proteome</keyword>
<comment type="caution">
    <text evidence="10">The sequence shown here is derived from an EMBL/GenBank/DDBJ whole genome shotgun (WGS) entry which is preliminary data.</text>
</comment>
<feature type="domain" description="SIS" evidence="9">
    <location>
        <begin position="34"/>
        <end position="177"/>
    </location>
</feature>
<dbReference type="CDD" id="cd05014">
    <property type="entry name" value="SIS_Kpsf"/>
    <property type="match status" value="1"/>
</dbReference>
<evidence type="ECO:0000259" key="9">
    <source>
        <dbReference type="PROSITE" id="PS51464"/>
    </source>
</evidence>
<evidence type="ECO:0000256" key="7">
    <source>
        <dbReference type="PROSITE-ProRule" id="PRU00703"/>
    </source>
</evidence>
<feature type="site" description="Catalytically relevant" evidence="6">
    <location>
        <position position="52"/>
    </location>
</feature>
<dbReference type="PROSITE" id="PS51464">
    <property type="entry name" value="SIS"/>
    <property type="match status" value="1"/>
</dbReference>
<dbReference type="RefSeq" id="WP_235291631.1">
    <property type="nucleotide sequence ID" value="NZ_BSOH01000014.1"/>
</dbReference>
<dbReference type="SUPFAM" id="SSF53697">
    <property type="entry name" value="SIS domain"/>
    <property type="match status" value="1"/>
</dbReference>
<sequence length="319" mass="34933">MEKDILKIAKDTIFEESRTLEDLGQSLDQHFVFIVELLFKCKGRIIITGIGKSALIAQKIVATLNSTGSPAIYMHAGDAAHGDLGMVRKEDILICLSKSGQTAELQLIVPLVKLQGTTVIGICSEPKCFLTESCDHHLIIPLGSEASPNNLIPTSSTTAQLALGDAIAVCLLSLRGFSNKEFASLHPGGSIGKQLFVKVEELYLKNEKPVIHPDASIRETIIEMTSKRLGATVICEDNKILGIITDGDLRRMLQSMKDISHLTAKDIMTVSPYTIESDVLAYEAFTKMRAHSISHIIISDHGDYKGIIHIHDFIREGFL</sequence>
<dbReference type="SMART" id="SM00116">
    <property type="entry name" value="CBS"/>
    <property type="match status" value="2"/>
</dbReference>
<feature type="domain" description="CBS" evidence="8">
    <location>
        <begin position="203"/>
        <end position="259"/>
    </location>
</feature>
<dbReference type="CDD" id="cd04604">
    <property type="entry name" value="CBS_pair_SIS_assoc"/>
    <property type="match status" value="1"/>
</dbReference>
<feature type="domain" description="CBS" evidence="8">
    <location>
        <begin position="268"/>
        <end position="319"/>
    </location>
</feature>
<name>A0AA37WGH9_9BACT</name>
<dbReference type="GO" id="GO:0097367">
    <property type="term" value="F:carbohydrate derivative binding"/>
    <property type="evidence" value="ECO:0007669"/>
    <property type="project" value="InterPro"/>
</dbReference>
<dbReference type="NCBIfam" id="TIGR00393">
    <property type="entry name" value="kpsF"/>
    <property type="match status" value="1"/>
</dbReference>
<dbReference type="Proteomes" id="UP001156666">
    <property type="component" value="Unassembled WGS sequence"/>
</dbReference>
<keyword evidence="3 7" id="KW-0129">CBS domain</keyword>
<gene>
    <name evidence="10" type="primary">kdsD</name>
    <name evidence="10" type="ORF">GCM10007940_25700</name>
</gene>
<evidence type="ECO:0000256" key="5">
    <source>
        <dbReference type="PIRSR" id="PIRSR004692-2"/>
    </source>
</evidence>
<evidence type="ECO:0000256" key="6">
    <source>
        <dbReference type="PIRSR" id="PIRSR004692-3"/>
    </source>
</evidence>
<dbReference type="PROSITE" id="PS51371">
    <property type="entry name" value="CBS"/>
    <property type="match status" value="2"/>
</dbReference>
<dbReference type="EMBL" id="BSOH01000014">
    <property type="protein sequence ID" value="GLR17955.1"/>
    <property type="molecule type" value="Genomic_DNA"/>
</dbReference>
<dbReference type="PANTHER" id="PTHR42745">
    <property type="match status" value="1"/>
</dbReference>
<dbReference type="AlphaFoldDB" id="A0AA37WGH9"/>
<dbReference type="Pfam" id="PF01380">
    <property type="entry name" value="SIS"/>
    <property type="match status" value="1"/>
</dbReference>
<feature type="binding site" evidence="5">
    <location>
        <position position="75"/>
    </location>
    <ligand>
        <name>Zn(2+)</name>
        <dbReference type="ChEBI" id="CHEBI:29105"/>
    </ligand>
</feature>
<dbReference type="InterPro" id="IPR001347">
    <property type="entry name" value="SIS_dom"/>
</dbReference>